<sequence>MTSIRAVDLDRLPETVMAYLTAHNARDAATAASFFATDATVVDDGRTHKGIGAITRWAKEAGNAFAYTAVPVRAETGGEDRYTVVQHLEGDFPGGEIDLRHHFTLREECIARLVIEP</sequence>
<dbReference type="RefSeq" id="WP_179811393.1">
    <property type="nucleotide sequence ID" value="NZ_JACCHL010000001.1"/>
</dbReference>
<dbReference type="AlphaFoldDB" id="A0A7Y9XGF5"/>
<keyword evidence="2" id="KW-0413">Isomerase</keyword>
<feature type="domain" description="SnoaL-like" evidence="1">
    <location>
        <begin position="18"/>
        <end position="108"/>
    </location>
</feature>
<accession>A0A7Y9XGF5</accession>
<dbReference type="GO" id="GO:0016853">
    <property type="term" value="F:isomerase activity"/>
    <property type="evidence" value="ECO:0007669"/>
    <property type="project" value="UniProtKB-KW"/>
</dbReference>
<dbReference type="InterPro" id="IPR037401">
    <property type="entry name" value="SnoaL-like"/>
</dbReference>
<dbReference type="SUPFAM" id="SSF54427">
    <property type="entry name" value="NTF2-like"/>
    <property type="match status" value="1"/>
</dbReference>
<evidence type="ECO:0000313" key="3">
    <source>
        <dbReference type="Proteomes" id="UP000584931"/>
    </source>
</evidence>
<dbReference type="Gene3D" id="3.10.450.50">
    <property type="match status" value="1"/>
</dbReference>
<proteinExistence type="predicted"/>
<reference evidence="2 3" key="1">
    <citation type="submission" date="2020-07" db="EMBL/GenBank/DDBJ databases">
        <title>Sequencing the genomes of 1000 actinobacteria strains.</title>
        <authorList>
            <person name="Klenk H.-P."/>
        </authorList>
    </citation>
    <scope>NUCLEOTIDE SEQUENCE [LARGE SCALE GENOMIC DNA]</scope>
    <source>
        <strain evidence="2 3">DSM 45278</strain>
    </source>
</reference>
<dbReference type="EMBL" id="JACCHL010000001">
    <property type="protein sequence ID" value="NYH55274.1"/>
    <property type="molecule type" value="Genomic_DNA"/>
</dbReference>
<dbReference type="Pfam" id="PF12680">
    <property type="entry name" value="SnoaL_2"/>
    <property type="match status" value="1"/>
</dbReference>
<gene>
    <name evidence="2" type="ORF">HNR06_004863</name>
</gene>
<evidence type="ECO:0000313" key="2">
    <source>
        <dbReference type="EMBL" id="NYH55274.1"/>
    </source>
</evidence>
<name>A0A7Y9XGF5_9ACTN</name>
<protein>
    <submittedName>
        <fullName evidence="2">Ketosteroid isomerase-like protein</fullName>
    </submittedName>
</protein>
<dbReference type="Proteomes" id="UP000584931">
    <property type="component" value="Unassembled WGS sequence"/>
</dbReference>
<organism evidence="2 3">
    <name type="scientific">Nocardiopsis sinuspersici</name>
    <dbReference type="NCBI Taxonomy" id="501010"/>
    <lineage>
        <taxon>Bacteria</taxon>
        <taxon>Bacillati</taxon>
        <taxon>Actinomycetota</taxon>
        <taxon>Actinomycetes</taxon>
        <taxon>Streptosporangiales</taxon>
        <taxon>Nocardiopsidaceae</taxon>
        <taxon>Nocardiopsis</taxon>
    </lineage>
</organism>
<evidence type="ECO:0000259" key="1">
    <source>
        <dbReference type="Pfam" id="PF12680"/>
    </source>
</evidence>
<comment type="caution">
    <text evidence="2">The sequence shown here is derived from an EMBL/GenBank/DDBJ whole genome shotgun (WGS) entry which is preliminary data.</text>
</comment>
<dbReference type="InterPro" id="IPR032710">
    <property type="entry name" value="NTF2-like_dom_sf"/>
</dbReference>